<dbReference type="AlphaFoldDB" id="A0A1E4RFF6"/>
<dbReference type="Proteomes" id="UP000095085">
    <property type="component" value="Unassembled WGS sequence"/>
</dbReference>
<organism evidence="5 6">
    <name type="scientific">Hyphopichia burtonii NRRL Y-1933</name>
    <dbReference type="NCBI Taxonomy" id="984485"/>
    <lineage>
        <taxon>Eukaryota</taxon>
        <taxon>Fungi</taxon>
        <taxon>Dikarya</taxon>
        <taxon>Ascomycota</taxon>
        <taxon>Saccharomycotina</taxon>
        <taxon>Pichiomycetes</taxon>
        <taxon>Debaryomycetaceae</taxon>
        <taxon>Hyphopichia</taxon>
    </lineage>
</organism>
<evidence type="ECO:0000313" key="5">
    <source>
        <dbReference type="EMBL" id="ODV65961.1"/>
    </source>
</evidence>
<evidence type="ECO:0000259" key="4">
    <source>
        <dbReference type="Pfam" id="PF12928"/>
    </source>
</evidence>
<feature type="region of interest" description="Disordered" evidence="3">
    <location>
        <begin position="373"/>
        <end position="418"/>
    </location>
</feature>
<feature type="region of interest" description="Disordered" evidence="3">
    <location>
        <begin position="1"/>
        <end position="34"/>
    </location>
</feature>
<dbReference type="InterPro" id="IPR024336">
    <property type="entry name" value="tRNA_splic_suSen54_N"/>
</dbReference>
<feature type="compositionally biased region" description="Basic and acidic residues" evidence="3">
    <location>
        <begin position="377"/>
        <end position="388"/>
    </location>
</feature>
<dbReference type="InterPro" id="IPR024337">
    <property type="entry name" value="tRNA_splic_suSen54"/>
</dbReference>
<dbReference type="OrthoDB" id="408683at2759"/>
<accession>A0A1E4RFF6</accession>
<dbReference type="PANTHER" id="PTHR21027:SF1">
    <property type="entry name" value="TRNA-SPLICING ENDONUCLEASE SUBUNIT SEN54"/>
    <property type="match status" value="1"/>
</dbReference>
<dbReference type="STRING" id="984485.A0A1E4RFF6"/>
<keyword evidence="2" id="KW-0819">tRNA processing</keyword>
<dbReference type="GO" id="GO:0000214">
    <property type="term" value="C:tRNA-intron endonuclease complex"/>
    <property type="evidence" value="ECO:0007669"/>
    <property type="project" value="TreeGrafter"/>
</dbReference>
<dbReference type="GO" id="GO:0000379">
    <property type="term" value="P:tRNA-type intron splice site recognition and cleavage"/>
    <property type="evidence" value="ECO:0007669"/>
    <property type="project" value="TreeGrafter"/>
</dbReference>
<gene>
    <name evidence="5" type="ORF">HYPBUDRAFT_158032</name>
</gene>
<evidence type="ECO:0000313" key="6">
    <source>
        <dbReference type="Proteomes" id="UP000095085"/>
    </source>
</evidence>
<evidence type="ECO:0000256" key="3">
    <source>
        <dbReference type="SAM" id="MobiDB-lite"/>
    </source>
</evidence>
<dbReference type="Pfam" id="PF12928">
    <property type="entry name" value="tRNA_int_end_N2"/>
    <property type="match status" value="1"/>
</dbReference>
<dbReference type="RefSeq" id="XP_020075028.1">
    <property type="nucleotide sequence ID" value="XM_020222338.1"/>
</dbReference>
<evidence type="ECO:0000256" key="1">
    <source>
        <dbReference type="ARBA" id="ARBA00005736"/>
    </source>
</evidence>
<feature type="domain" description="tRNA-splicing endonuclease subunit Sen54 N-terminal" evidence="4">
    <location>
        <begin position="89"/>
        <end position="161"/>
    </location>
</feature>
<feature type="compositionally biased region" description="Basic and acidic residues" evidence="3">
    <location>
        <begin position="396"/>
        <end position="418"/>
    </location>
</feature>
<dbReference type="PANTHER" id="PTHR21027">
    <property type="entry name" value="TRNA-SPLICING ENDONUCLEASE SUBUNIT SEN54"/>
    <property type="match status" value="1"/>
</dbReference>
<keyword evidence="6" id="KW-1185">Reference proteome</keyword>
<dbReference type="EMBL" id="KV454543">
    <property type="protein sequence ID" value="ODV65961.1"/>
    <property type="molecule type" value="Genomic_DNA"/>
</dbReference>
<dbReference type="GeneID" id="30996887"/>
<sequence>MEEIDDEAQIVHSGDLKVNTVSATAGPEQEEEEENIQDWKAFNKQVARSAASLAPSSEAIPARGEKDFEPDGTTVQNSLLDESRNEMYAALLGLRGHPLKSTVTAVWIPSEGKALILHAKGNFFKDIGKPVHIPLIKKAQGVWLSPVETVYLVERGSVICYLSNDEFENYLKIGGDEGFDYRNRLRQLTLSHVYSLAFCVDGDLIDKYQVYSYLKRSGYIVQDFRLITPEQSQSLALLHNKKRDLFPLGQHLIRRLCGFFSFPIFNKLASAAYSICRHFQPSHFFSYTSLFKSLQFIPSYSTYDTLKPELYPNLTTDYKLAYNVWKPMQGFSKKNPPPPDFQVCIINTGQNHLFPTLQDIQCLFNQINHTFPSQNNDEGKKSKEDKPKKTSSSQPTKREIKQQRQKERAAKLDPKIQKRNEYLKQRDHHLKNGLNGRTLMLAVIDNGVISFNKLSEADFTLNNDLTSRFEISLVFHSN</sequence>
<comment type="similarity">
    <text evidence="1">Belongs to the SEN54 family.</text>
</comment>
<name>A0A1E4RFF6_9ASCO</name>
<reference evidence="6" key="1">
    <citation type="submission" date="2016-05" db="EMBL/GenBank/DDBJ databases">
        <title>Comparative genomics of biotechnologically important yeasts.</title>
        <authorList>
            <consortium name="DOE Joint Genome Institute"/>
            <person name="Riley R."/>
            <person name="Haridas S."/>
            <person name="Wolfe K.H."/>
            <person name="Lopes M.R."/>
            <person name="Hittinger C.T."/>
            <person name="Goker M."/>
            <person name="Salamov A."/>
            <person name="Wisecaver J."/>
            <person name="Long T.M."/>
            <person name="Aerts A.L."/>
            <person name="Barry K."/>
            <person name="Choi C."/>
            <person name="Clum A."/>
            <person name="Coughlan A.Y."/>
            <person name="Deshpande S."/>
            <person name="Douglass A.P."/>
            <person name="Hanson S.J."/>
            <person name="Klenk H.-P."/>
            <person name="Labutti K."/>
            <person name="Lapidus A."/>
            <person name="Lindquist E."/>
            <person name="Lipzen A."/>
            <person name="Meier-Kolthoff J.P."/>
            <person name="Ohm R.A."/>
            <person name="Otillar R.P."/>
            <person name="Pangilinan J."/>
            <person name="Peng Y."/>
            <person name="Rokas A."/>
            <person name="Rosa C.A."/>
            <person name="Scheuner C."/>
            <person name="Sibirny A.A."/>
            <person name="Slot J.C."/>
            <person name="Stielow J.B."/>
            <person name="Sun H."/>
            <person name="Kurtzman C.P."/>
            <person name="Blackwell M."/>
            <person name="Grigoriev I.V."/>
            <person name="Jeffries T.W."/>
        </authorList>
    </citation>
    <scope>NUCLEOTIDE SEQUENCE [LARGE SCALE GENOMIC DNA]</scope>
    <source>
        <strain evidence="6">NRRL Y-1933</strain>
    </source>
</reference>
<protein>
    <recommendedName>
        <fullName evidence="4">tRNA-splicing endonuclease subunit Sen54 N-terminal domain-containing protein</fullName>
    </recommendedName>
</protein>
<evidence type="ECO:0000256" key="2">
    <source>
        <dbReference type="ARBA" id="ARBA00022694"/>
    </source>
</evidence>
<feature type="region of interest" description="Disordered" evidence="3">
    <location>
        <begin position="50"/>
        <end position="71"/>
    </location>
</feature>
<proteinExistence type="inferred from homology"/>